<name>A0A6G0U6Z5_APHGL</name>
<evidence type="ECO:0000313" key="2">
    <source>
        <dbReference type="Proteomes" id="UP000475862"/>
    </source>
</evidence>
<protein>
    <submittedName>
        <fullName evidence="1">Uncharacterized protein</fullName>
    </submittedName>
</protein>
<dbReference type="Proteomes" id="UP000475862">
    <property type="component" value="Unassembled WGS sequence"/>
</dbReference>
<reference evidence="1 2" key="1">
    <citation type="submission" date="2019-08" db="EMBL/GenBank/DDBJ databases">
        <title>The genome of the soybean aphid Biotype 1, its phylome, world population structure and adaptation to the North American continent.</title>
        <authorList>
            <person name="Giordano R."/>
            <person name="Donthu R.K."/>
            <person name="Hernandez A.G."/>
            <person name="Wright C.L."/>
            <person name="Zimin A.V."/>
        </authorList>
    </citation>
    <scope>NUCLEOTIDE SEQUENCE [LARGE SCALE GENOMIC DNA]</scope>
    <source>
        <tissue evidence="1">Whole aphids</tissue>
    </source>
</reference>
<organism evidence="1 2">
    <name type="scientific">Aphis glycines</name>
    <name type="common">Soybean aphid</name>
    <dbReference type="NCBI Taxonomy" id="307491"/>
    <lineage>
        <taxon>Eukaryota</taxon>
        <taxon>Metazoa</taxon>
        <taxon>Ecdysozoa</taxon>
        <taxon>Arthropoda</taxon>
        <taxon>Hexapoda</taxon>
        <taxon>Insecta</taxon>
        <taxon>Pterygota</taxon>
        <taxon>Neoptera</taxon>
        <taxon>Paraneoptera</taxon>
        <taxon>Hemiptera</taxon>
        <taxon>Sternorrhyncha</taxon>
        <taxon>Aphidomorpha</taxon>
        <taxon>Aphidoidea</taxon>
        <taxon>Aphididae</taxon>
        <taxon>Aphidini</taxon>
        <taxon>Aphis</taxon>
        <taxon>Aphis</taxon>
    </lineage>
</organism>
<comment type="caution">
    <text evidence="1">The sequence shown here is derived from an EMBL/GenBank/DDBJ whole genome shotgun (WGS) entry which is preliminary data.</text>
</comment>
<dbReference type="AlphaFoldDB" id="A0A6G0U6Z5"/>
<sequence length="177" mass="20200">CFSVCFRFSIALPNTRRSVSRPEQVCQAGPVRDQEQDTGVAVFVAPRFHQGLHQTCPVPFSAQPESFNEIISIHIQTTYRLFWTANVSEVNTTHGGGDDCYMTRVDNEDYTLVYKNNNYNNMIQHDKNDLQVFRHKYQIMLLWSGHVTKKTVGSSSNINNETICNTSVSCMTYLTFS</sequence>
<feature type="non-terminal residue" evidence="1">
    <location>
        <position position="1"/>
    </location>
</feature>
<keyword evidence="2" id="KW-1185">Reference proteome</keyword>
<accession>A0A6G0U6Z5</accession>
<gene>
    <name evidence="1" type="ORF">AGLY_000434</name>
</gene>
<dbReference type="EMBL" id="VYZN01000001">
    <property type="protein sequence ID" value="KAE9544891.1"/>
    <property type="molecule type" value="Genomic_DNA"/>
</dbReference>
<evidence type="ECO:0000313" key="1">
    <source>
        <dbReference type="EMBL" id="KAE9544891.1"/>
    </source>
</evidence>
<proteinExistence type="predicted"/>